<reference evidence="3" key="1">
    <citation type="journal article" date="2015" name="Genome">
        <title>Whole Genome Sequence of the Non-Microcystin-Producing Microcystis aeruginosa Strain NIES-44.</title>
        <authorList>
            <person name="Okano K."/>
            <person name="Miyata N."/>
            <person name="Ozaki Y."/>
        </authorList>
    </citation>
    <scope>NUCLEOTIDE SEQUENCE [LARGE SCALE GENOMIC DNA]</scope>
    <source>
        <strain evidence="3">NIES-44</strain>
    </source>
</reference>
<proteinExistence type="predicted"/>
<dbReference type="Pfam" id="PF07883">
    <property type="entry name" value="Cupin_2"/>
    <property type="match status" value="1"/>
</dbReference>
<organism evidence="2 3">
    <name type="scientific">Microcystis aeruginosa NIES-44</name>
    <dbReference type="NCBI Taxonomy" id="449439"/>
    <lineage>
        <taxon>Bacteria</taxon>
        <taxon>Bacillati</taxon>
        <taxon>Cyanobacteriota</taxon>
        <taxon>Cyanophyceae</taxon>
        <taxon>Oscillatoriophycideae</taxon>
        <taxon>Chroococcales</taxon>
        <taxon>Microcystaceae</taxon>
        <taxon>Microcystis</taxon>
    </lineage>
</organism>
<sequence>MLIRKLLECEEFIAGDHTRLRELLHPDKQPLNLRYSLAHAWVDVGETSTPHALKTAEVYYILQGQGEMHIDEEVQLVTVGAAIYIPPLAKQYIHNCGEEPLVFLCIVDPAWRVEDEIIFE</sequence>
<dbReference type="RefSeq" id="WP_045359873.1">
    <property type="nucleotide sequence ID" value="NZ_BBPA01000051.1"/>
</dbReference>
<evidence type="ECO:0000259" key="1">
    <source>
        <dbReference type="Pfam" id="PF07883"/>
    </source>
</evidence>
<dbReference type="InterPro" id="IPR014710">
    <property type="entry name" value="RmlC-like_jellyroll"/>
</dbReference>
<dbReference type="PANTHER" id="PTHR36114:SF1">
    <property type="entry name" value="16.7 KDA PROTEIN IN WHIE LOCUS"/>
    <property type="match status" value="1"/>
</dbReference>
<feature type="domain" description="Cupin type-2" evidence="1">
    <location>
        <begin position="42"/>
        <end position="107"/>
    </location>
</feature>
<dbReference type="InterPro" id="IPR013096">
    <property type="entry name" value="Cupin_2"/>
</dbReference>
<dbReference type="Proteomes" id="UP000030321">
    <property type="component" value="Unassembled WGS sequence"/>
</dbReference>
<dbReference type="AlphaFoldDB" id="A0A0A1VVX7"/>
<protein>
    <submittedName>
        <fullName evidence="2">Cupin 2 conserved barrel domain protein</fullName>
    </submittedName>
</protein>
<dbReference type="PANTHER" id="PTHR36114">
    <property type="entry name" value="16.7 KDA PROTEIN IN WHIE LOCUS"/>
    <property type="match status" value="1"/>
</dbReference>
<accession>A0A0A1VVX7</accession>
<dbReference type="SUPFAM" id="SSF51182">
    <property type="entry name" value="RmlC-like cupins"/>
    <property type="match status" value="1"/>
</dbReference>
<gene>
    <name evidence="2" type="ORF">N44_02527</name>
</gene>
<dbReference type="Gene3D" id="2.60.120.10">
    <property type="entry name" value="Jelly Rolls"/>
    <property type="match status" value="1"/>
</dbReference>
<comment type="caution">
    <text evidence="2">The sequence shown here is derived from an EMBL/GenBank/DDBJ whole genome shotgun (WGS) entry which is preliminary data.</text>
</comment>
<name>A0A0A1VVX7_MICAE</name>
<dbReference type="InterPro" id="IPR052044">
    <property type="entry name" value="PKS_Associated_Protein"/>
</dbReference>
<evidence type="ECO:0000313" key="3">
    <source>
        <dbReference type="Proteomes" id="UP000030321"/>
    </source>
</evidence>
<dbReference type="InterPro" id="IPR011051">
    <property type="entry name" value="RmlC_Cupin_sf"/>
</dbReference>
<dbReference type="CDD" id="cd02214">
    <property type="entry name" value="cupin_MJ1618"/>
    <property type="match status" value="1"/>
</dbReference>
<dbReference type="EMBL" id="BBPA01000051">
    <property type="protein sequence ID" value="GAL93947.1"/>
    <property type="molecule type" value="Genomic_DNA"/>
</dbReference>
<evidence type="ECO:0000313" key="2">
    <source>
        <dbReference type="EMBL" id="GAL93947.1"/>
    </source>
</evidence>